<dbReference type="EMBL" id="OCZC01000046">
    <property type="protein sequence ID" value="SOO23184.1"/>
    <property type="molecule type" value="Genomic_DNA"/>
</dbReference>
<dbReference type="AlphaFoldDB" id="A0A7Z7IZE1"/>
<accession>A0A7Z7IZE1</accession>
<dbReference type="Proteomes" id="UP000234345">
    <property type="component" value="Unassembled WGS sequence"/>
</dbReference>
<evidence type="ECO:0000313" key="1">
    <source>
        <dbReference type="EMBL" id="SOO23184.1"/>
    </source>
</evidence>
<organism evidence="1 2">
    <name type="scientific">Xanthomonas campestris pv. phaseoli</name>
    <dbReference type="NCBI Taxonomy" id="317013"/>
    <lineage>
        <taxon>Bacteria</taxon>
        <taxon>Pseudomonadati</taxon>
        <taxon>Pseudomonadota</taxon>
        <taxon>Gammaproteobacteria</taxon>
        <taxon>Lysobacterales</taxon>
        <taxon>Lysobacteraceae</taxon>
        <taxon>Xanthomonas</taxon>
    </lineage>
</organism>
<proteinExistence type="predicted"/>
<name>A0A7Z7IZE1_XANCH</name>
<reference evidence="1 2" key="1">
    <citation type="submission" date="2017-10" db="EMBL/GenBank/DDBJ databases">
        <authorList>
            <person name="Regsiter A."/>
            <person name="William W."/>
        </authorList>
    </citation>
    <scope>NUCLEOTIDE SEQUENCE [LARGE SCALE GENOMIC DNA]</scope>
    <source>
        <strain evidence="1 2">CFBP6991</strain>
    </source>
</reference>
<sequence length="58" mass="6546">MIEQLHRLVALVLGDDLKTLRLLAVCRLLKLYMQPTRSDCGIAERKDGGDQDGSSRLY</sequence>
<evidence type="ECO:0000313" key="2">
    <source>
        <dbReference type="Proteomes" id="UP000234345"/>
    </source>
</evidence>
<protein>
    <submittedName>
        <fullName evidence="1">Uncharacterized protein</fullName>
    </submittedName>
</protein>
<gene>
    <name evidence="1" type="ORF">XFF6991_180295</name>
</gene>
<comment type="caution">
    <text evidence="1">The sequence shown here is derived from an EMBL/GenBank/DDBJ whole genome shotgun (WGS) entry which is preliminary data.</text>
</comment>